<accession>A0AA47P268</accession>
<dbReference type="EMBL" id="JAOPHQ010002279">
    <property type="protein sequence ID" value="KAK0147831.1"/>
    <property type="molecule type" value="Genomic_DNA"/>
</dbReference>
<evidence type="ECO:0000313" key="2">
    <source>
        <dbReference type="Proteomes" id="UP001174136"/>
    </source>
</evidence>
<dbReference type="AlphaFoldDB" id="A0AA47P268"/>
<keyword evidence="2" id="KW-1185">Reference proteome</keyword>
<gene>
    <name evidence="1" type="ORF">N1851_012445</name>
</gene>
<evidence type="ECO:0000313" key="1">
    <source>
        <dbReference type="EMBL" id="KAK0147831.1"/>
    </source>
</evidence>
<proteinExistence type="predicted"/>
<comment type="caution">
    <text evidence="1">The sequence shown here is derived from an EMBL/GenBank/DDBJ whole genome shotgun (WGS) entry which is preliminary data.</text>
</comment>
<sequence>MADWINPLRLGILACYYEDDPPVNMTLKARLLTQLNDCDNSGAKKLKKRLVKEQMASKQQPKLSILGSSVTMLSTDELSSFPTADLKKILKSLGPKVEWNLGQSKGLVQKLWQEKAVRLLGLCHQNIPNSSSTHVISCLLIVFVFVLLFMDSPCMSYQDVNAVVDAEFLISVGSAVKGIRMRNLMNLKPNEILNNDRLENVTKKMTKGQKMAVIEGLSKKVNASELIKKLPVHLLSALSLNLLKKANLTSLDQVEGKQLTKAQVDWLNHSRHDL</sequence>
<protein>
    <submittedName>
        <fullName evidence="1">Uncharacterized protein</fullName>
    </submittedName>
</protein>
<reference evidence="1" key="1">
    <citation type="journal article" date="2023" name="Front. Mar. Sci.">
        <title>A new Merluccius polli reference genome to investigate the effects of global change in West African waters.</title>
        <authorList>
            <person name="Mateo J.L."/>
            <person name="Blanco-Fernandez C."/>
            <person name="Garcia-Vazquez E."/>
            <person name="Machado-Schiaffino G."/>
        </authorList>
    </citation>
    <scope>NUCLEOTIDE SEQUENCE</scope>
    <source>
        <strain evidence="1">C29</strain>
        <tissue evidence="1">Fin</tissue>
    </source>
</reference>
<name>A0AA47P268_MERPO</name>
<dbReference type="Proteomes" id="UP001174136">
    <property type="component" value="Unassembled WGS sequence"/>
</dbReference>
<organism evidence="1 2">
    <name type="scientific">Merluccius polli</name>
    <name type="common">Benguela hake</name>
    <name type="synonym">Merluccius cadenati</name>
    <dbReference type="NCBI Taxonomy" id="89951"/>
    <lineage>
        <taxon>Eukaryota</taxon>
        <taxon>Metazoa</taxon>
        <taxon>Chordata</taxon>
        <taxon>Craniata</taxon>
        <taxon>Vertebrata</taxon>
        <taxon>Euteleostomi</taxon>
        <taxon>Actinopterygii</taxon>
        <taxon>Neopterygii</taxon>
        <taxon>Teleostei</taxon>
        <taxon>Neoteleostei</taxon>
        <taxon>Acanthomorphata</taxon>
        <taxon>Zeiogadaria</taxon>
        <taxon>Gadariae</taxon>
        <taxon>Gadiformes</taxon>
        <taxon>Gadoidei</taxon>
        <taxon>Merlucciidae</taxon>
        <taxon>Merluccius</taxon>
    </lineage>
</organism>